<dbReference type="InterPro" id="IPR018108">
    <property type="entry name" value="MCP_transmembrane"/>
</dbReference>
<feature type="repeat" description="Solcar" evidence="8">
    <location>
        <begin position="83"/>
        <end position="175"/>
    </location>
</feature>
<organism evidence="10 11">
    <name type="scientific">Protopolystoma xenopodis</name>
    <dbReference type="NCBI Taxonomy" id="117903"/>
    <lineage>
        <taxon>Eukaryota</taxon>
        <taxon>Metazoa</taxon>
        <taxon>Spiralia</taxon>
        <taxon>Lophotrochozoa</taxon>
        <taxon>Platyhelminthes</taxon>
        <taxon>Monogenea</taxon>
        <taxon>Polyopisthocotylea</taxon>
        <taxon>Polystomatidea</taxon>
        <taxon>Polystomatidae</taxon>
        <taxon>Protopolystoma</taxon>
    </lineage>
</organism>
<dbReference type="InterPro" id="IPR023395">
    <property type="entry name" value="MCP_dom_sf"/>
</dbReference>
<dbReference type="OrthoDB" id="756301at2759"/>
<comment type="similarity">
    <text evidence="2 9">Belongs to the mitochondrial carrier (TC 2.A.29) family.</text>
</comment>
<evidence type="ECO:0000256" key="8">
    <source>
        <dbReference type="PROSITE-ProRule" id="PRU00282"/>
    </source>
</evidence>
<accession>A0A448X1B1</accession>
<reference evidence="10" key="1">
    <citation type="submission" date="2018-11" db="EMBL/GenBank/DDBJ databases">
        <authorList>
            <consortium name="Pathogen Informatics"/>
        </authorList>
    </citation>
    <scope>NUCLEOTIDE SEQUENCE</scope>
</reference>
<dbReference type="InterPro" id="IPR050391">
    <property type="entry name" value="Mito_Metabolite_Transporter"/>
</dbReference>
<comment type="subcellular location">
    <subcellularLocation>
        <location evidence="1">Membrane</location>
        <topology evidence="1">Multi-pass membrane protein</topology>
    </subcellularLocation>
</comment>
<dbReference type="AlphaFoldDB" id="A0A448X1B1"/>
<name>A0A448X1B1_9PLAT</name>
<dbReference type="Pfam" id="PF00153">
    <property type="entry name" value="Mito_carr"/>
    <property type="match status" value="2"/>
</dbReference>
<evidence type="ECO:0000256" key="3">
    <source>
        <dbReference type="ARBA" id="ARBA00022448"/>
    </source>
</evidence>
<dbReference type="Proteomes" id="UP000784294">
    <property type="component" value="Unassembled WGS sequence"/>
</dbReference>
<evidence type="ECO:0000256" key="6">
    <source>
        <dbReference type="ARBA" id="ARBA00022989"/>
    </source>
</evidence>
<evidence type="ECO:0000256" key="9">
    <source>
        <dbReference type="RuleBase" id="RU000488"/>
    </source>
</evidence>
<keyword evidence="3 9" id="KW-0813">Transport</keyword>
<protein>
    <submittedName>
        <fullName evidence="10">Uncharacterized protein</fullName>
    </submittedName>
</protein>
<dbReference type="SUPFAM" id="SSF103506">
    <property type="entry name" value="Mitochondrial carrier"/>
    <property type="match status" value="1"/>
</dbReference>
<dbReference type="EMBL" id="CAAALY010072646">
    <property type="protein sequence ID" value="VEL25256.1"/>
    <property type="molecule type" value="Genomic_DNA"/>
</dbReference>
<keyword evidence="6" id="KW-1133">Transmembrane helix</keyword>
<dbReference type="Gene3D" id="1.50.40.10">
    <property type="entry name" value="Mitochondrial carrier domain"/>
    <property type="match status" value="1"/>
</dbReference>
<keyword evidence="7 8" id="KW-0472">Membrane</keyword>
<keyword evidence="4 8" id="KW-0812">Transmembrane</keyword>
<evidence type="ECO:0000313" key="10">
    <source>
        <dbReference type="EMBL" id="VEL25256.1"/>
    </source>
</evidence>
<evidence type="ECO:0000256" key="2">
    <source>
        <dbReference type="ARBA" id="ARBA00006375"/>
    </source>
</evidence>
<comment type="caution">
    <text evidence="10">The sequence shown here is derived from an EMBL/GenBank/DDBJ whole genome shotgun (WGS) entry which is preliminary data.</text>
</comment>
<feature type="repeat" description="Solcar" evidence="8">
    <location>
        <begin position="1"/>
        <end position="79"/>
    </location>
</feature>
<keyword evidence="11" id="KW-1185">Reference proteome</keyword>
<dbReference type="PANTHER" id="PTHR45618">
    <property type="entry name" value="MITOCHONDRIAL DICARBOXYLATE CARRIER-RELATED"/>
    <property type="match status" value="1"/>
</dbReference>
<evidence type="ECO:0000313" key="11">
    <source>
        <dbReference type="Proteomes" id="UP000784294"/>
    </source>
</evidence>
<keyword evidence="5" id="KW-0677">Repeat</keyword>
<gene>
    <name evidence="10" type="ORF">PXEA_LOCUS18696</name>
</gene>
<dbReference type="PROSITE" id="PS50920">
    <property type="entry name" value="SOLCAR"/>
    <property type="match status" value="2"/>
</dbReference>
<evidence type="ECO:0000256" key="5">
    <source>
        <dbReference type="ARBA" id="ARBA00022737"/>
    </source>
</evidence>
<evidence type="ECO:0000256" key="1">
    <source>
        <dbReference type="ARBA" id="ARBA00004141"/>
    </source>
</evidence>
<proteinExistence type="inferred from homology"/>
<evidence type="ECO:0000256" key="4">
    <source>
        <dbReference type="ARBA" id="ARBA00022692"/>
    </source>
</evidence>
<dbReference type="GO" id="GO:0016020">
    <property type="term" value="C:membrane"/>
    <property type="evidence" value="ECO:0007669"/>
    <property type="project" value="UniProtKB-SubCell"/>
</dbReference>
<feature type="non-terminal residue" evidence="10">
    <location>
        <position position="1"/>
    </location>
</feature>
<sequence length="211" mass="22897">MSTFPIDTTKTRLQVQGEITGNAVAKFKGGTYRGMFHAFHMISKYEGVMTLYKGLSAAILRQTVYGTIKIGLYNRFKHEVLGINVLCAMTAAVISSAIASPTDLLKVGLHLVRSFINIRMQAHSGSENTTFLTSARELIAKEGITALYKGVLTTATRSAIVCGVELPIYDFIKKHSILSGLLDDNKLCHFFSSFSAGLMGAIASNPIDVAR</sequence>
<evidence type="ECO:0000256" key="7">
    <source>
        <dbReference type="ARBA" id="ARBA00023136"/>
    </source>
</evidence>